<sequence>MVIKFLVVSPPFQETSGGVVVLHKLCDILNELGYSSYIYPHINARPYYHGQRLKTIFLGIYDDIKLFSYIFLHKFQLNPKYNTPLLKSCHSVRDSHEWIVIYPEIVDGNPVAAKNVVRWFLHRPGFHTNQVFYGTGELYYRFNDAMRSIQIEGSTMADDLLRVISFPTEHYNMDGVSKERKGTAYCLRKGKGKKIVHDLNDSILIDGMSHSEVAAVLKKVKRFISYDTYTAYSIFAILCGCESIVIPDDGISEEQWYPSEEDRYGIAYGFDRIDWAASTRELQISRAITEHERTIATVDKFAKSAIDFFHLLHHKNQIKFLLH</sequence>
<comment type="caution">
    <text evidence="1">The sequence shown here is derived from an EMBL/GenBank/DDBJ whole genome shotgun (WGS) entry which is preliminary data.</text>
</comment>
<evidence type="ECO:0008006" key="3">
    <source>
        <dbReference type="Google" id="ProtNLM"/>
    </source>
</evidence>
<evidence type="ECO:0000313" key="2">
    <source>
        <dbReference type="Proteomes" id="UP000662678"/>
    </source>
</evidence>
<proteinExistence type="predicted"/>
<organism evidence="1 2">
    <name type="scientific">Vogesella fluminis</name>
    <dbReference type="NCBI Taxonomy" id="1069161"/>
    <lineage>
        <taxon>Bacteria</taxon>
        <taxon>Pseudomonadati</taxon>
        <taxon>Pseudomonadota</taxon>
        <taxon>Betaproteobacteria</taxon>
        <taxon>Neisseriales</taxon>
        <taxon>Chromobacteriaceae</taxon>
        <taxon>Vogesella</taxon>
    </lineage>
</organism>
<reference evidence="2" key="1">
    <citation type="journal article" date="2019" name="Int. J. Syst. Evol. Microbiol.">
        <title>The Global Catalogue of Microorganisms (GCM) 10K type strain sequencing project: providing services to taxonomists for standard genome sequencing and annotation.</title>
        <authorList>
            <consortium name="The Broad Institute Genomics Platform"/>
            <consortium name="The Broad Institute Genome Sequencing Center for Infectious Disease"/>
            <person name="Wu L."/>
            <person name="Ma J."/>
        </authorList>
    </citation>
    <scope>NUCLEOTIDE SEQUENCE [LARGE SCALE GENOMIC DNA]</scope>
    <source>
        <strain evidence="2">KCTC 23713</strain>
    </source>
</reference>
<dbReference type="EMBL" id="BMYP01000024">
    <property type="protein sequence ID" value="GHD78405.1"/>
    <property type="molecule type" value="Genomic_DNA"/>
</dbReference>
<evidence type="ECO:0000313" key="1">
    <source>
        <dbReference type="EMBL" id="GHD78405.1"/>
    </source>
</evidence>
<protein>
    <recommendedName>
        <fullName evidence="3">WavQ</fullName>
    </recommendedName>
</protein>
<name>A0ABQ3HA42_9NEIS</name>
<gene>
    <name evidence="1" type="ORF">GCM10011419_20490</name>
</gene>
<keyword evidence="2" id="KW-1185">Reference proteome</keyword>
<accession>A0ABQ3HA42</accession>
<dbReference type="Proteomes" id="UP000662678">
    <property type="component" value="Unassembled WGS sequence"/>
</dbReference>
<dbReference type="RefSeq" id="WP_189353551.1">
    <property type="nucleotide sequence ID" value="NZ_BMYP01000024.1"/>
</dbReference>